<gene>
    <name evidence="1" type="ORF">RRF57_008630</name>
</gene>
<evidence type="ECO:0000313" key="1">
    <source>
        <dbReference type="EMBL" id="KAK5632916.1"/>
    </source>
</evidence>
<protein>
    <submittedName>
        <fullName evidence="1">Uncharacterized protein</fullName>
    </submittedName>
</protein>
<sequence>MDGADLGVWSEAPPESYLVEIDDLSRRFRRECVRSEIADESMVLGGSLVCRIILTRLPNDYEQVLIICFSY</sequence>
<comment type="caution">
    <text evidence="1">The sequence shown here is derived from an EMBL/GenBank/DDBJ whole genome shotgun (WGS) entry which is preliminary data.</text>
</comment>
<evidence type="ECO:0000313" key="2">
    <source>
        <dbReference type="Proteomes" id="UP001305414"/>
    </source>
</evidence>
<keyword evidence="2" id="KW-1185">Reference proteome</keyword>
<dbReference type="EMBL" id="JAWHQM010000028">
    <property type="protein sequence ID" value="KAK5632916.1"/>
    <property type="molecule type" value="Genomic_DNA"/>
</dbReference>
<proteinExistence type="predicted"/>
<reference evidence="1 2" key="1">
    <citation type="submission" date="2023-10" db="EMBL/GenBank/DDBJ databases">
        <title>Draft genome sequence of Xylaria bambusicola isolate GMP-LS, the root and basal stem rot pathogen of sugarcane in Indonesia.</title>
        <authorList>
            <person name="Selvaraj P."/>
            <person name="Muralishankar V."/>
            <person name="Muruganantham S."/>
            <person name="Sp S."/>
            <person name="Haryani S."/>
            <person name="Lau K.J.X."/>
            <person name="Naqvi N.I."/>
        </authorList>
    </citation>
    <scope>NUCLEOTIDE SEQUENCE [LARGE SCALE GENOMIC DNA]</scope>
    <source>
        <strain evidence="1">GMP-LS</strain>
    </source>
</reference>
<dbReference type="AlphaFoldDB" id="A0AAN7ZB69"/>
<name>A0AAN7ZB69_9PEZI</name>
<accession>A0AAN7ZB69</accession>
<organism evidence="1 2">
    <name type="scientific">Xylaria bambusicola</name>
    <dbReference type="NCBI Taxonomy" id="326684"/>
    <lineage>
        <taxon>Eukaryota</taxon>
        <taxon>Fungi</taxon>
        <taxon>Dikarya</taxon>
        <taxon>Ascomycota</taxon>
        <taxon>Pezizomycotina</taxon>
        <taxon>Sordariomycetes</taxon>
        <taxon>Xylariomycetidae</taxon>
        <taxon>Xylariales</taxon>
        <taxon>Xylariaceae</taxon>
        <taxon>Xylaria</taxon>
    </lineage>
</organism>
<dbReference type="Proteomes" id="UP001305414">
    <property type="component" value="Unassembled WGS sequence"/>
</dbReference>